<sequence>MTTLEIVRGDKRDFSITVTQDGAPLDLTGLVLWFTAKRRHTDPDQAAAFQLSSAAGGISITDAVNGKAEMSIQPGDTSKLPASRTVLVWDLQVVDGSGNPCTPEWGSLTVIPDVTRRTS</sequence>
<dbReference type="AlphaFoldDB" id="A0A0F9J4G4"/>
<accession>A0A0F9J4G4</accession>
<dbReference type="EMBL" id="LAZR01019022">
    <property type="protein sequence ID" value="KKL94072.1"/>
    <property type="molecule type" value="Genomic_DNA"/>
</dbReference>
<reference evidence="1" key="1">
    <citation type="journal article" date="2015" name="Nature">
        <title>Complex archaea that bridge the gap between prokaryotes and eukaryotes.</title>
        <authorList>
            <person name="Spang A."/>
            <person name="Saw J.H."/>
            <person name="Jorgensen S.L."/>
            <person name="Zaremba-Niedzwiedzka K."/>
            <person name="Martijn J."/>
            <person name="Lind A.E."/>
            <person name="van Eijk R."/>
            <person name="Schleper C."/>
            <person name="Guy L."/>
            <person name="Ettema T.J."/>
        </authorList>
    </citation>
    <scope>NUCLEOTIDE SEQUENCE</scope>
</reference>
<gene>
    <name evidence="1" type="ORF">LCGC14_1868340</name>
</gene>
<proteinExistence type="predicted"/>
<evidence type="ECO:0000313" key="1">
    <source>
        <dbReference type="EMBL" id="KKL94072.1"/>
    </source>
</evidence>
<evidence type="ECO:0008006" key="2">
    <source>
        <dbReference type="Google" id="ProtNLM"/>
    </source>
</evidence>
<protein>
    <recommendedName>
        <fullName evidence="2">BppU N-terminal domain-containing protein</fullName>
    </recommendedName>
</protein>
<comment type="caution">
    <text evidence="1">The sequence shown here is derived from an EMBL/GenBank/DDBJ whole genome shotgun (WGS) entry which is preliminary data.</text>
</comment>
<name>A0A0F9J4G4_9ZZZZ</name>
<organism evidence="1">
    <name type="scientific">marine sediment metagenome</name>
    <dbReference type="NCBI Taxonomy" id="412755"/>
    <lineage>
        <taxon>unclassified sequences</taxon>
        <taxon>metagenomes</taxon>
        <taxon>ecological metagenomes</taxon>
    </lineage>
</organism>